<dbReference type="Proteomes" id="UP000228495">
    <property type="component" value="Unassembled WGS sequence"/>
</dbReference>
<dbReference type="AlphaFoldDB" id="A0A2H0BFW5"/>
<reference evidence="1 2" key="1">
    <citation type="submission" date="2017-09" db="EMBL/GenBank/DDBJ databases">
        <title>Depth-based differentiation of microbial function through sediment-hosted aquifers and enrichment of novel symbionts in the deep terrestrial subsurface.</title>
        <authorList>
            <person name="Probst A.J."/>
            <person name="Ladd B."/>
            <person name="Jarett J.K."/>
            <person name="Geller-Mcgrath D.E."/>
            <person name="Sieber C.M."/>
            <person name="Emerson J.B."/>
            <person name="Anantharaman K."/>
            <person name="Thomas B.C."/>
            <person name="Malmstrom R."/>
            <person name="Stieglmeier M."/>
            <person name="Klingl A."/>
            <person name="Woyke T."/>
            <person name="Ryan C.M."/>
            <person name="Banfield J.F."/>
        </authorList>
    </citation>
    <scope>NUCLEOTIDE SEQUENCE [LARGE SCALE GENOMIC DNA]</scope>
    <source>
        <strain evidence="1">CG22_combo_CG10-13_8_21_14_all_39_12</strain>
    </source>
</reference>
<organism evidence="1 2">
    <name type="scientific">candidate division WWE3 bacterium CG22_combo_CG10-13_8_21_14_all_39_12</name>
    <dbReference type="NCBI Taxonomy" id="1975094"/>
    <lineage>
        <taxon>Bacteria</taxon>
        <taxon>Katanobacteria</taxon>
    </lineage>
</organism>
<protein>
    <recommendedName>
        <fullName evidence="3">KTSC domain-containing protein</fullName>
    </recommendedName>
</protein>
<proteinExistence type="predicted"/>
<comment type="caution">
    <text evidence="1">The sequence shown here is derived from an EMBL/GenBank/DDBJ whole genome shotgun (WGS) entry which is preliminary data.</text>
</comment>
<evidence type="ECO:0008006" key="3">
    <source>
        <dbReference type="Google" id="ProtNLM"/>
    </source>
</evidence>
<name>A0A2H0BFW5_UNCKA</name>
<gene>
    <name evidence="1" type="ORF">COX05_02620</name>
</gene>
<sequence>MEYYRDWDKDSGVEAYEIGSGYIIVRFKQGRNRNYKYTTSSAGENNIWRMHQLAQQGDGLNEFIVENHIQYESKW</sequence>
<evidence type="ECO:0000313" key="2">
    <source>
        <dbReference type="Proteomes" id="UP000228495"/>
    </source>
</evidence>
<accession>A0A2H0BFW5</accession>
<dbReference type="EMBL" id="PCSU01000042">
    <property type="protein sequence ID" value="PIP56514.1"/>
    <property type="molecule type" value="Genomic_DNA"/>
</dbReference>
<evidence type="ECO:0000313" key="1">
    <source>
        <dbReference type="EMBL" id="PIP56514.1"/>
    </source>
</evidence>